<comment type="caution">
    <text evidence="2">The sequence shown here is derived from an EMBL/GenBank/DDBJ whole genome shotgun (WGS) entry which is preliminary data.</text>
</comment>
<evidence type="ECO:0000313" key="2">
    <source>
        <dbReference type="EMBL" id="KKQ36696.1"/>
    </source>
</evidence>
<feature type="transmembrane region" description="Helical" evidence="1">
    <location>
        <begin position="93"/>
        <end position="112"/>
    </location>
</feature>
<feature type="transmembrane region" description="Helical" evidence="1">
    <location>
        <begin position="6"/>
        <end position="28"/>
    </location>
</feature>
<organism evidence="2 3">
    <name type="scientific">Candidatus Roizmanbacteria bacterium GW2011_GWA2_37_7</name>
    <dbReference type="NCBI Taxonomy" id="1618481"/>
    <lineage>
        <taxon>Bacteria</taxon>
        <taxon>Candidatus Roizmaniibacteriota</taxon>
    </lineage>
</organism>
<dbReference type="Proteomes" id="UP000034471">
    <property type="component" value="Unassembled WGS sequence"/>
</dbReference>
<dbReference type="AlphaFoldDB" id="A0A0G0K7X5"/>
<feature type="transmembrane region" description="Helical" evidence="1">
    <location>
        <begin position="180"/>
        <end position="199"/>
    </location>
</feature>
<evidence type="ECO:0000313" key="3">
    <source>
        <dbReference type="Proteomes" id="UP000034471"/>
    </source>
</evidence>
<keyword evidence="1" id="KW-1133">Transmembrane helix</keyword>
<name>A0A0G0K7X5_9BACT</name>
<feature type="transmembrane region" description="Helical" evidence="1">
    <location>
        <begin position="150"/>
        <end position="168"/>
    </location>
</feature>
<proteinExistence type="predicted"/>
<sequence length="228" mass="25813">MGEDLFFGNIIAPVIGLLFILGIYLEILDIQLIDEIRWELLSILAIVVLSLIAGIGLGGHIAAISIERAVPKYFHHGEFKRILYFFHWPFGHIVPYVSTSLIFYSLILLDLFKGKIVPISQYQIVILTIFGFIIGIIFAGTTVITHVTRVIFYTLVILSLTIFLVLGAESITLLEHGSAYFFTIIFVTCTTTLCIYRYIHFISEKAHNYIQSKFQDGDFIKINAEDEA</sequence>
<feature type="transmembrane region" description="Helical" evidence="1">
    <location>
        <begin position="124"/>
        <end position="144"/>
    </location>
</feature>
<evidence type="ECO:0000256" key="1">
    <source>
        <dbReference type="SAM" id="Phobius"/>
    </source>
</evidence>
<feature type="transmembrane region" description="Helical" evidence="1">
    <location>
        <begin position="40"/>
        <end position="66"/>
    </location>
</feature>
<keyword evidence="1" id="KW-0472">Membrane</keyword>
<reference evidence="2 3" key="1">
    <citation type="journal article" date="2015" name="Nature">
        <title>rRNA introns, odd ribosomes, and small enigmatic genomes across a large radiation of phyla.</title>
        <authorList>
            <person name="Brown C.T."/>
            <person name="Hug L.A."/>
            <person name="Thomas B.C."/>
            <person name="Sharon I."/>
            <person name="Castelle C.J."/>
            <person name="Singh A."/>
            <person name="Wilkins M.J."/>
            <person name="Williams K.H."/>
            <person name="Banfield J.F."/>
        </authorList>
    </citation>
    <scope>NUCLEOTIDE SEQUENCE [LARGE SCALE GENOMIC DNA]</scope>
</reference>
<keyword evidence="1" id="KW-0812">Transmembrane</keyword>
<protein>
    <submittedName>
        <fullName evidence="2">Uncharacterized protein</fullName>
    </submittedName>
</protein>
<dbReference type="STRING" id="1618481.US54_C0058G0003"/>
<gene>
    <name evidence="2" type="ORF">US54_C0058G0003</name>
</gene>
<dbReference type="EMBL" id="LBTJ01000058">
    <property type="protein sequence ID" value="KKQ36696.1"/>
    <property type="molecule type" value="Genomic_DNA"/>
</dbReference>
<accession>A0A0G0K7X5</accession>